<accession>A0A482XVZ0</accession>
<dbReference type="AlphaFoldDB" id="A0A482XVZ0"/>
<keyword evidence="8" id="KW-1185">Reference proteome</keyword>
<name>A0A482XVZ0_LAOST</name>
<dbReference type="GO" id="GO:0000122">
    <property type="term" value="P:negative regulation of transcription by RNA polymerase II"/>
    <property type="evidence" value="ECO:0007669"/>
    <property type="project" value="TreeGrafter"/>
</dbReference>
<feature type="domain" description="PHD-type" evidence="6">
    <location>
        <begin position="49"/>
        <end position="98"/>
    </location>
</feature>
<keyword evidence="3" id="KW-0862">Zinc</keyword>
<sequence>MSDHKRDDFVSLMTKVMDLIKTPRRIDTDGIPTRSNRRYYKQPGRGHNHDLCDSCHEGGDLLCCDNCPASFHLVCVNPPLQDENIPAGEWRCQKCTAEKPQKNAKKSKASKKKEEREEQLALSPTMSQCFQNYIHTEVHKLRAANPKIYKVDKDLIDVEPLPGDDRALIKDRTRSKKKAAEKKKFSPTDRKKCFYCSKFDFVSNLLACDFCTLFFHRDCFPEPCFVKKEVLWMCPMHVENFFDKHLAQDSRLSTRLAWRAKCSAPFNHTIVKNEFERKIRFMKLCPQLNISFDNNDEFGRKDTVAQTSHIIPRLYETPDLIARRKSFLPVKDDAEKPKTKAVTKDNKKKSGFNVLVKAAAVAEQRTEASQMLFELAVVAEQHAQMSDENEQTVQGMSEGIGFDATGDELALPSLDQTIMDINELIADNMIFMVHDNNVSLINFEKSDCDIVQEIEDLISDKNVVVIKIANTGLENDFPATDQLMEMEVDNDLMIPQNNTAEIEFENPPLPPEVSLSHPQNRSGRTWSSVRKLRRKIIEDMQVLGFIKQSIDQIVKEVRKNNEIQYPTFAEIWKKTKDKHDYKDLLRVVEDAFANQNKVDGLMSTITNFALFCHSSLRLVRKYVKSSTDIVLIIRLNKMLANLKSVNASTFLPPIDEVPTVKAVRKPETETRPR</sequence>
<dbReference type="STRING" id="195883.A0A482XVZ0"/>
<dbReference type="InterPro" id="IPR011011">
    <property type="entry name" value="Znf_FYVE_PHD"/>
</dbReference>
<comment type="caution">
    <text evidence="7">The sequence shown here is derived from an EMBL/GenBank/DDBJ whole genome shotgun (WGS) entry which is preliminary data.</text>
</comment>
<dbReference type="PROSITE" id="PS01359">
    <property type="entry name" value="ZF_PHD_1"/>
    <property type="match status" value="1"/>
</dbReference>
<dbReference type="EMBL" id="QKKF02001039">
    <property type="protein sequence ID" value="RZF48741.1"/>
    <property type="molecule type" value="Genomic_DNA"/>
</dbReference>
<dbReference type="GO" id="GO:0008270">
    <property type="term" value="F:zinc ion binding"/>
    <property type="evidence" value="ECO:0007669"/>
    <property type="project" value="UniProtKB-KW"/>
</dbReference>
<dbReference type="InterPro" id="IPR019787">
    <property type="entry name" value="Znf_PHD-finger"/>
</dbReference>
<dbReference type="OrthoDB" id="1919692at2759"/>
<dbReference type="GO" id="GO:0003714">
    <property type="term" value="F:transcription corepressor activity"/>
    <property type="evidence" value="ECO:0007669"/>
    <property type="project" value="InterPro"/>
</dbReference>
<dbReference type="Proteomes" id="UP000291343">
    <property type="component" value="Unassembled WGS sequence"/>
</dbReference>
<protein>
    <recommendedName>
        <fullName evidence="6">PHD-type domain-containing protein</fullName>
    </recommendedName>
</protein>
<proteinExistence type="predicted"/>
<evidence type="ECO:0000256" key="4">
    <source>
        <dbReference type="PROSITE-ProRule" id="PRU00146"/>
    </source>
</evidence>
<evidence type="ECO:0000259" key="6">
    <source>
        <dbReference type="PROSITE" id="PS50016"/>
    </source>
</evidence>
<dbReference type="CDD" id="cd15533">
    <property type="entry name" value="PHD1_PHF12"/>
    <property type="match status" value="1"/>
</dbReference>
<dbReference type="InterPro" id="IPR019786">
    <property type="entry name" value="Zinc_finger_PHD-type_CS"/>
</dbReference>
<dbReference type="Gene3D" id="3.30.40.10">
    <property type="entry name" value="Zinc/RING finger domain, C3HC4 (zinc finger)"/>
    <property type="match status" value="2"/>
</dbReference>
<gene>
    <name evidence="7" type="ORF">LSTR_LSTR013825</name>
</gene>
<feature type="compositionally biased region" description="Basic residues" evidence="5">
    <location>
        <begin position="102"/>
        <end position="111"/>
    </location>
</feature>
<dbReference type="InterPro" id="IPR013083">
    <property type="entry name" value="Znf_RING/FYVE/PHD"/>
</dbReference>
<keyword evidence="1" id="KW-0479">Metal-binding</keyword>
<feature type="region of interest" description="Disordered" evidence="5">
    <location>
        <begin position="101"/>
        <end position="120"/>
    </location>
</feature>
<dbReference type="InParanoid" id="A0A482XVZ0"/>
<dbReference type="Pfam" id="PF00628">
    <property type="entry name" value="PHD"/>
    <property type="match status" value="1"/>
</dbReference>
<dbReference type="GO" id="GO:0070822">
    <property type="term" value="C:Sin3-type complex"/>
    <property type="evidence" value="ECO:0007669"/>
    <property type="project" value="TreeGrafter"/>
</dbReference>
<reference evidence="7 8" key="1">
    <citation type="journal article" date="2017" name="Gigascience">
        <title>Genome sequence of the small brown planthopper, Laodelphax striatellus.</title>
        <authorList>
            <person name="Zhu J."/>
            <person name="Jiang F."/>
            <person name="Wang X."/>
            <person name="Yang P."/>
            <person name="Bao Y."/>
            <person name="Zhao W."/>
            <person name="Wang W."/>
            <person name="Lu H."/>
            <person name="Wang Q."/>
            <person name="Cui N."/>
            <person name="Li J."/>
            <person name="Chen X."/>
            <person name="Luo L."/>
            <person name="Yu J."/>
            <person name="Kang L."/>
            <person name="Cui F."/>
        </authorList>
    </citation>
    <scope>NUCLEOTIDE SEQUENCE [LARGE SCALE GENOMIC DNA]</scope>
    <source>
        <strain evidence="7">Lst14</strain>
    </source>
</reference>
<dbReference type="InterPro" id="IPR001965">
    <property type="entry name" value="Znf_PHD"/>
</dbReference>
<dbReference type="PANTHER" id="PTHR46309:SF1">
    <property type="entry name" value="PHD FINGER PROTEIN 12"/>
    <property type="match status" value="1"/>
</dbReference>
<keyword evidence="2 4" id="KW-0863">Zinc-finger</keyword>
<evidence type="ECO:0000256" key="5">
    <source>
        <dbReference type="SAM" id="MobiDB-lite"/>
    </source>
</evidence>
<evidence type="ECO:0000313" key="8">
    <source>
        <dbReference type="Proteomes" id="UP000291343"/>
    </source>
</evidence>
<dbReference type="PROSITE" id="PS50016">
    <property type="entry name" value="ZF_PHD_2"/>
    <property type="match status" value="1"/>
</dbReference>
<dbReference type="SUPFAM" id="SSF57903">
    <property type="entry name" value="FYVE/PHD zinc finger"/>
    <property type="match status" value="2"/>
</dbReference>
<dbReference type="SMART" id="SM00249">
    <property type="entry name" value="PHD"/>
    <property type="match status" value="2"/>
</dbReference>
<dbReference type="InterPro" id="IPR042163">
    <property type="entry name" value="PHF12"/>
</dbReference>
<evidence type="ECO:0000313" key="7">
    <source>
        <dbReference type="EMBL" id="RZF48741.1"/>
    </source>
</evidence>
<evidence type="ECO:0000256" key="3">
    <source>
        <dbReference type="ARBA" id="ARBA00022833"/>
    </source>
</evidence>
<dbReference type="PANTHER" id="PTHR46309">
    <property type="entry name" value="PHD FINGER PROTEIN 12"/>
    <property type="match status" value="1"/>
</dbReference>
<evidence type="ECO:0000256" key="2">
    <source>
        <dbReference type="ARBA" id="ARBA00022771"/>
    </source>
</evidence>
<evidence type="ECO:0000256" key="1">
    <source>
        <dbReference type="ARBA" id="ARBA00022723"/>
    </source>
</evidence>
<organism evidence="7 8">
    <name type="scientific">Laodelphax striatellus</name>
    <name type="common">Small brown planthopper</name>
    <name type="synonym">Delphax striatella</name>
    <dbReference type="NCBI Taxonomy" id="195883"/>
    <lineage>
        <taxon>Eukaryota</taxon>
        <taxon>Metazoa</taxon>
        <taxon>Ecdysozoa</taxon>
        <taxon>Arthropoda</taxon>
        <taxon>Hexapoda</taxon>
        <taxon>Insecta</taxon>
        <taxon>Pterygota</taxon>
        <taxon>Neoptera</taxon>
        <taxon>Paraneoptera</taxon>
        <taxon>Hemiptera</taxon>
        <taxon>Auchenorrhyncha</taxon>
        <taxon>Fulgoroidea</taxon>
        <taxon>Delphacidae</taxon>
        <taxon>Criomorphinae</taxon>
        <taxon>Laodelphax</taxon>
    </lineage>
</organism>